<evidence type="ECO:0000313" key="1">
    <source>
        <dbReference type="EMBL" id="OGK29684.1"/>
    </source>
</evidence>
<reference evidence="1 2" key="1">
    <citation type="journal article" date="2016" name="Nat. Commun.">
        <title>Thousands of microbial genomes shed light on interconnected biogeochemical processes in an aquifer system.</title>
        <authorList>
            <person name="Anantharaman K."/>
            <person name="Brown C.T."/>
            <person name="Hug L.A."/>
            <person name="Sharon I."/>
            <person name="Castelle C.J."/>
            <person name="Probst A.J."/>
            <person name="Thomas B.C."/>
            <person name="Singh A."/>
            <person name="Wilkins M.J."/>
            <person name="Karaoz U."/>
            <person name="Brodie E.L."/>
            <person name="Williams K.H."/>
            <person name="Hubbard S.S."/>
            <person name="Banfield J.F."/>
        </authorList>
    </citation>
    <scope>NUCLEOTIDE SEQUENCE [LARGE SCALE GENOMIC DNA]</scope>
</reference>
<organism evidence="1 2">
    <name type="scientific">Candidatus Roizmanbacteria bacterium RIFCSPHIGHO2_02_FULL_43_11</name>
    <dbReference type="NCBI Taxonomy" id="1802043"/>
    <lineage>
        <taxon>Bacteria</taxon>
        <taxon>Candidatus Roizmaniibacteriota</taxon>
    </lineage>
</organism>
<name>A0A1F7HFA9_9BACT</name>
<evidence type="ECO:0000313" key="2">
    <source>
        <dbReference type="Proteomes" id="UP000178098"/>
    </source>
</evidence>
<evidence type="ECO:0008006" key="3">
    <source>
        <dbReference type="Google" id="ProtNLM"/>
    </source>
</evidence>
<dbReference type="Proteomes" id="UP000178098">
    <property type="component" value="Unassembled WGS sequence"/>
</dbReference>
<proteinExistence type="predicted"/>
<comment type="caution">
    <text evidence="1">The sequence shown here is derived from an EMBL/GenBank/DDBJ whole genome shotgun (WGS) entry which is preliminary data.</text>
</comment>
<sequence>MVVVRKKKGETIDTLIHRFNRETKEANIKQEVELKVRHISKPKLRKLKAKLKLHRLAQERRARLKQ</sequence>
<gene>
    <name evidence="1" type="ORF">A3D08_03180</name>
</gene>
<accession>A0A1F7HFA9</accession>
<protein>
    <recommendedName>
        <fullName evidence="3">30S ribosomal protein S21</fullName>
    </recommendedName>
</protein>
<dbReference type="AlphaFoldDB" id="A0A1F7HFA9"/>
<dbReference type="EMBL" id="MFZT01000041">
    <property type="protein sequence ID" value="OGK29684.1"/>
    <property type="molecule type" value="Genomic_DNA"/>
</dbReference>